<protein>
    <submittedName>
        <fullName evidence="1">AlNc14C1515G12975 protein</fullName>
    </submittedName>
</protein>
<dbReference type="AlphaFoldDB" id="F0X2R2"/>
<gene>
    <name evidence="1" type="primary">AlNc14C1515G12975</name>
    <name evidence="1" type="ORF">ALNC14_143460</name>
</gene>
<reference evidence="1" key="2">
    <citation type="submission" date="2011-02" db="EMBL/GenBank/DDBJ databases">
        <authorList>
            <person name="MacLean D."/>
        </authorList>
    </citation>
    <scope>NUCLEOTIDE SEQUENCE</scope>
</reference>
<name>F0X2R2_9STRA</name>
<reference evidence="1" key="1">
    <citation type="journal article" date="2011" name="PLoS Biol.">
        <title>Gene gain and loss during evolution of obligate parasitism in the white rust pathogen of Arabidopsis thaliana.</title>
        <authorList>
            <person name="Kemen E."/>
            <person name="Gardiner A."/>
            <person name="Schultz-Larsen T."/>
            <person name="Kemen A.C."/>
            <person name="Balmuth A.L."/>
            <person name="Robert-Seilaniantz A."/>
            <person name="Bailey K."/>
            <person name="Holub E."/>
            <person name="Studholme D.J."/>
            <person name="Maclean D."/>
            <person name="Jones J.D."/>
        </authorList>
    </citation>
    <scope>NUCLEOTIDE SEQUENCE</scope>
</reference>
<dbReference type="HOGENOM" id="CLU_3091289_0_0_1"/>
<accession>F0X2R2</accession>
<evidence type="ECO:0000313" key="1">
    <source>
        <dbReference type="EMBL" id="CCA28202.1"/>
    </source>
</evidence>
<proteinExistence type="predicted"/>
<organism evidence="1">
    <name type="scientific">Albugo laibachii Nc14</name>
    <dbReference type="NCBI Taxonomy" id="890382"/>
    <lineage>
        <taxon>Eukaryota</taxon>
        <taxon>Sar</taxon>
        <taxon>Stramenopiles</taxon>
        <taxon>Oomycota</taxon>
        <taxon>Peronosporomycetes</taxon>
        <taxon>Albuginales</taxon>
        <taxon>Albuginaceae</taxon>
        <taxon>Albugo</taxon>
    </lineage>
</organism>
<dbReference type="EMBL" id="FR825043">
    <property type="protein sequence ID" value="CCA28202.1"/>
    <property type="molecule type" value="Genomic_DNA"/>
</dbReference>
<sequence>MHRRVRKFAQSLIPSLSQKLVSRVVVDKYGCTEIVGGNQCNEWFQIAFIWFL</sequence>